<accession>A0ABR1TVC6</accession>
<organism evidence="10 11">
    <name type="scientific">Apiospora phragmitis</name>
    <dbReference type="NCBI Taxonomy" id="2905665"/>
    <lineage>
        <taxon>Eukaryota</taxon>
        <taxon>Fungi</taxon>
        <taxon>Dikarya</taxon>
        <taxon>Ascomycota</taxon>
        <taxon>Pezizomycotina</taxon>
        <taxon>Sordariomycetes</taxon>
        <taxon>Xylariomycetidae</taxon>
        <taxon>Amphisphaeriales</taxon>
        <taxon>Apiosporaceae</taxon>
        <taxon>Apiospora</taxon>
    </lineage>
</organism>
<evidence type="ECO:0000256" key="9">
    <source>
        <dbReference type="ARBA" id="ARBA00023136"/>
    </source>
</evidence>
<reference evidence="10 11" key="1">
    <citation type="submission" date="2023-01" db="EMBL/GenBank/DDBJ databases">
        <title>Analysis of 21 Apiospora genomes using comparative genomics revels a genus with tremendous synthesis potential of carbohydrate active enzymes and secondary metabolites.</title>
        <authorList>
            <person name="Sorensen T."/>
        </authorList>
    </citation>
    <scope>NUCLEOTIDE SEQUENCE [LARGE SCALE GENOMIC DNA]</scope>
    <source>
        <strain evidence="10 11">CBS 135458</strain>
    </source>
</reference>
<proteinExistence type="inferred from homology"/>
<evidence type="ECO:0000256" key="1">
    <source>
        <dbReference type="ARBA" id="ARBA00004323"/>
    </source>
</evidence>
<comment type="pathway">
    <text evidence="2">Protein modification; protein glycosylation.</text>
</comment>
<sequence>MSSWTKLDEPPHRYKSADAFLPLIQNISGIQNLTTRSAAATCNWTDEELLQYPYGRLEDYIANPPSGHEVELMRSSWQAFVKESLLPYPRGEFLHQRPVGTHNFYFSKTPYNDISRVNFQLKTAALLNSRFAEPLLLDSDNVPAPGAEPAALWDSAAYREFGTVFWPDVQRAHRENPVYAATNTRCRRDEYELESGQLLVDKRRFWYHLQLTDWFLAQPRLFGRYLLGDKDTFRFAWGALRTRYGRPRRWVTLVGTMLPRPRSETDRRPVEAFCGHSFAQHHPDTGEVAFVHGGALKSYGAPLLQRLQIKDKDKGKDKNSIWSITSGRVWMRTGARLSTPANQTEAPIYCIDFENQPARDVEEILPGFAAAFEQAGGLWMIGDKYRAGISGA</sequence>
<evidence type="ECO:0000256" key="2">
    <source>
        <dbReference type="ARBA" id="ARBA00004922"/>
    </source>
</evidence>
<evidence type="ECO:0000256" key="4">
    <source>
        <dbReference type="ARBA" id="ARBA00022679"/>
    </source>
</evidence>
<keyword evidence="4" id="KW-0808">Transferase</keyword>
<name>A0ABR1TVC6_9PEZI</name>
<evidence type="ECO:0000256" key="7">
    <source>
        <dbReference type="ARBA" id="ARBA00022989"/>
    </source>
</evidence>
<keyword evidence="11" id="KW-1185">Reference proteome</keyword>
<dbReference type="Pfam" id="PF11051">
    <property type="entry name" value="Mannosyl_trans3"/>
    <property type="match status" value="1"/>
</dbReference>
<dbReference type="PANTHER" id="PTHR31646">
    <property type="entry name" value="ALPHA-1,2-MANNOSYLTRANSFERASE MNN2"/>
    <property type="match status" value="1"/>
</dbReference>
<evidence type="ECO:0000256" key="5">
    <source>
        <dbReference type="ARBA" id="ARBA00022692"/>
    </source>
</evidence>
<keyword evidence="8" id="KW-0333">Golgi apparatus</keyword>
<gene>
    <name evidence="10" type="ORF">PG994_012339</name>
</gene>
<keyword evidence="6" id="KW-0735">Signal-anchor</keyword>
<comment type="caution">
    <text evidence="10">The sequence shown here is derived from an EMBL/GenBank/DDBJ whole genome shotgun (WGS) entry which is preliminary data.</text>
</comment>
<dbReference type="InterPro" id="IPR022751">
    <property type="entry name" value="Alpha_mannosyltransferase"/>
</dbReference>
<comment type="similarity">
    <text evidence="3">Belongs to the MNN1/MNT family.</text>
</comment>
<evidence type="ECO:0000256" key="3">
    <source>
        <dbReference type="ARBA" id="ARBA00009105"/>
    </source>
</evidence>
<protein>
    <submittedName>
        <fullName evidence="10">Glycosyltransferase family 71 protein</fullName>
    </submittedName>
</protein>
<dbReference type="RefSeq" id="XP_066712858.1">
    <property type="nucleotide sequence ID" value="XM_066863748.1"/>
</dbReference>
<evidence type="ECO:0000313" key="11">
    <source>
        <dbReference type="Proteomes" id="UP001480595"/>
    </source>
</evidence>
<dbReference type="GeneID" id="92096811"/>
<evidence type="ECO:0000256" key="8">
    <source>
        <dbReference type="ARBA" id="ARBA00023034"/>
    </source>
</evidence>
<evidence type="ECO:0000256" key="6">
    <source>
        <dbReference type="ARBA" id="ARBA00022968"/>
    </source>
</evidence>
<comment type="subcellular location">
    <subcellularLocation>
        <location evidence="1">Golgi apparatus membrane</location>
        <topology evidence="1">Single-pass type II membrane protein</topology>
    </subcellularLocation>
</comment>
<dbReference type="EMBL" id="JAQQWL010000011">
    <property type="protein sequence ID" value="KAK8050609.1"/>
    <property type="molecule type" value="Genomic_DNA"/>
</dbReference>
<dbReference type="PANTHER" id="PTHR31646:SF1">
    <property type="entry name" value="ALPHA-1,2-MANNOSYLTRANSFERASE MNN2"/>
    <property type="match status" value="1"/>
</dbReference>
<dbReference type="Proteomes" id="UP001480595">
    <property type="component" value="Unassembled WGS sequence"/>
</dbReference>
<keyword evidence="9" id="KW-0472">Membrane</keyword>
<keyword evidence="5" id="KW-0812">Transmembrane</keyword>
<keyword evidence="7" id="KW-1133">Transmembrane helix</keyword>
<evidence type="ECO:0000313" key="10">
    <source>
        <dbReference type="EMBL" id="KAK8050609.1"/>
    </source>
</evidence>